<evidence type="ECO:0000313" key="3">
    <source>
        <dbReference type="Proteomes" id="UP001485043"/>
    </source>
</evidence>
<gene>
    <name evidence="2" type="ORF">WJX84_001975</name>
</gene>
<reference evidence="2 3" key="1">
    <citation type="journal article" date="2024" name="Nat. Commun.">
        <title>Phylogenomics reveals the evolutionary origins of lichenization in chlorophyte algae.</title>
        <authorList>
            <person name="Puginier C."/>
            <person name="Libourel C."/>
            <person name="Otte J."/>
            <person name="Skaloud P."/>
            <person name="Haon M."/>
            <person name="Grisel S."/>
            <person name="Petersen M."/>
            <person name="Berrin J.G."/>
            <person name="Delaux P.M."/>
            <person name="Dal Grande F."/>
            <person name="Keller J."/>
        </authorList>
    </citation>
    <scope>NUCLEOTIDE SEQUENCE [LARGE SCALE GENOMIC DNA]</scope>
    <source>
        <strain evidence="2 3">SAG 2523</strain>
    </source>
</reference>
<feature type="region of interest" description="Disordered" evidence="1">
    <location>
        <begin position="87"/>
        <end position="110"/>
    </location>
</feature>
<proteinExistence type="predicted"/>
<feature type="region of interest" description="Disordered" evidence="1">
    <location>
        <begin position="1"/>
        <end position="66"/>
    </location>
</feature>
<protein>
    <submittedName>
        <fullName evidence="2">Uncharacterized protein</fullName>
    </submittedName>
</protein>
<dbReference type="PANTHER" id="PTHR31984:SF17">
    <property type="entry name" value="TRANSCRIPTIONAL REGULATOR"/>
    <property type="match status" value="1"/>
</dbReference>
<sequence length="258" mass="28084">MKGSTIEAPLATRPCQPSEFRVRTASIATRQRAVQRTQPQRLQHMRAIPDDDASTSGRNPDQSEMKIPVAGVDTDWREFRARLIRQQSSAEAQPSGEQPTEASAGSQHDLGDNGVWAHAITQPEKGCLLLAHPLMFSHEQTYFNLAVILIIKHGPTGSIGVVLNRPTAYTIGQMAGAEVLCPDFASCQLYLGGDVGRGVTQVLHNHPQLEGSEEVASGIYLGGFEAAQKAVRSEQLDPFSFKWFTAYSGHAVMATVLY</sequence>
<dbReference type="InterPro" id="IPR003774">
    <property type="entry name" value="AlgH-like"/>
</dbReference>
<feature type="compositionally biased region" description="Polar residues" evidence="1">
    <location>
        <begin position="87"/>
        <end position="106"/>
    </location>
</feature>
<organism evidence="2 3">
    <name type="scientific">Apatococcus fuscideae</name>
    <dbReference type="NCBI Taxonomy" id="2026836"/>
    <lineage>
        <taxon>Eukaryota</taxon>
        <taxon>Viridiplantae</taxon>
        <taxon>Chlorophyta</taxon>
        <taxon>core chlorophytes</taxon>
        <taxon>Trebouxiophyceae</taxon>
        <taxon>Chlorellales</taxon>
        <taxon>Chlorellaceae</taxon>
        <taxon>Apatococcus</taxon>
    </lineage>
</organism>
<accession>A0AAW1SZ55</accession>
<name>A0AAW1SZ55_9CHLO</name>
<dbReference type="PANTHER" id="PTHR31984">
    <property type="entry name" value="TRANSPORTER, PUTATIVE (DUF179)-RELATED"/>
    <property type="match status" value="1"/>
</dbReference>
<keyword evidence="3" id="KW-1185">Reference proteome</keyword>
<dbReference type="EMBL" id="JALJOV010000717">
    <property type="protein sequence ID" value="KAK9861677.1"/>
    <property type="molecule type" value="Genomic_DNA"/>
</dbReference>
<dbReference type="AlphaFoldDB" id="A0AAW1SZ55"/>
<dbReference type="Proteomes" id="UP001485043">
    <property type="component" value="Unassembled WGS sequence"/>
</dbReference>
<evidence type="ECO:0000256" key="1">
    <source>
        <dbReference type="SAM" id="MobiDB-lite"/>
    </source>
</evidence>
<dbReference type="Gene3D" id="3.40.1740.10">
    <property type="entry name" value="VC0467-like"/>
    <property type="match status" value="1"/>
</dbReference>
<comment type="caution">
    <text evidence="2">The sequence shown here is derived from an EMBL/GenBank/DDBJ whole genome shotgun (WGS) entry which is preliminary data.</text>
</comment>
<evidence type="ECO:0000313" key="2">
    <source>
        <dbReference type="EMBL" id="KAK9861677.1"/>
    </source>
</evidence>
<dbReference type="SUPFAM" id="SSF143456">
    <property type="entry name" value="VC0467-like"/>
    <property type="match status" value="1"/>
</dbReference>
<feature type="compositionally biased region" description="Polar residues" evidence="1">
    <location>
        <begin position="26"/>
        <end position="41"/>
    </location>
</feature>
<dbReference type="Pfam" id="PF02622">
    <property type="entry name" value="DUF179"/>
    <property type="match status" value="1"/>
</dbReference>